<dbReference type="Gene3D" id="3.30.1830.10">
    <property type="entry name" value="YehR-like"/>
    <property type="match status" value="1"/>
</dbReference>
<keyword evidence="1" id="KW-0732">Signal</keyword>
<dbReference type="InterPro" id="IPR036699">
    <property type="entry name" value="YehR-like_sf"/>
</dbReference>
<accession>A0ABZ2SL88</accession>
<gene>
    <name evidence="2" type="ORF">DOK78_001239</name>
</gene>
<dbReference type="Proteomes" id="UP000664701">
    <property type="component" value="Chromosome"/>
</dbReference>
<evidence type="ECO:0008006" key="4">
    <source>
        <dbReference type="Google" id="ProtNLM"/>
    </source>
</evidence>
<protein>
    <recommendedName>
        <fullName evidence="4">DUF1307 domain-containing protein</fullName>
    </recommendedName>
</protein>
<dbReference type="SUPFAM" id="SSF160704">
    <property type="entry name" value="YehR-like"/>
    <property type="match status" value="1"/>
</dbReference>
<dbReference type="InterPro" id="IPR009736">
    <property type="entry name" value="DUF1307"/>
</dbReference>
<dbReference type="Pfam" id="PF06998">
    <property type="entry name" value="DUF1307"/>
    <property type="match status" value="1"/>
</dbReference>
<sequence>MKKLLALGMTIVALVFMVGCNSSSSEEKKVFVSETEGYTSEITYYYKDDDVTRQTTKNLVSYEYLGATNAAEAEATLEPYASQYRDVKGIDYSIDYERDPVVEEITITYADIDYEQVKNIDGFTIEGDISQGISMKKSEELMLNQGYTLKE</sequence>
<proteinExistence type="predicted"/>
<name>A0ABZ2SL88_9ENTE</name>
<feature type="chain" id="PRO_5045506756" description="DUF1307 domain-containing protein" evidence="1">
    <location>
        <begin position="26"/>
        <end position="151"/>
    </location>
</feature>
<feature type="signal peptide" evidence="1">
    <location>
        <begin position="1"/>
        <end position="25"/>
    </location>
</feature>
<evidence type="ECO:0000256" key="1">
    <source>
        <dbReference type="SAM" id="SignalP"/>
    </source>
</evidence>
<dbReference type="EMBL" id="CP147251">
    <property type="protein sequence ID" value="WYJ76606.1"/>
    <property type="molecule type" value="Genomic_DNA"/>
</dbReference>
<keyword evidence="3" id="KW-1185">Reference proteome</keyword>
<evidence type="ECO:0000313" key="2">
    <source>
        <dbReference type="EMBL" id="WYJ76606.1"/>
    </source>
</evidence>
<evidence type="ECO:0000313" key="3">
    <source>
        <dbReference type="Proteomes" id="UP000664701"/>
    </source>
</evidence>
<dbReference type="PIRSF" id="PIRSF006187">
    <property type="entry name" value="DUF1307"/>
    <property type="match status" value="1"/>
</dbReference>
<dbReference type="PROSITE" id="PS51257">
    <property type="entry name" value="PROKAR_LIPOPROTEIN"/>
    <property type="match status" value="1"/>
</dbReference>
<organism evidence="2 3">
    <name type="scientific">Candidatus Enterococcus lowellii</name>
    <dbReference type="NCBI Taxonomy" id="2230877"/>
    <lineage>
        <taxon>Bacteria</taxon>
        <taxon>Bacillati</taxon>
        <taxon>Bacillota</taxon>
        <taxon>Bacilli</taxon>
        <taxon>Lactobacillales</taxon>
        <taxon>Enterococcaceae</taxon>
        <taxon>Enterococcus</taxon>
    </lineage>
</organism>
<dbReference type="RefSeq" id="WP_207941251.1">
    <property type="nucleotide sequence ID" value="NZ_CP147251.1"/>
</dbReference>
<reference evidence="2 3" key="1">
    <citation type="submission" date="2024-03" db="EMBL/GenBank/DDBJ databases">
        <title>The Genome Sequence of Enterococcus sp. DIV2402.</title>
        <authorList>
            <consortium name="The Broad Institute Genomics Platform"/>
            <consortium name="The Broad Institute Microbial Omics Core"/>
            <consortium name="The Broad Institute Genomic Center for Infectious Diseases"/>
            <person name="Earl A."/>
            <person name="Manson A."/>
            <person name="Gilmore M."/>
            <person name="Schwartman J."/>
            <person name="Shea T."/>
            <person name="Abouelleil A."/>
            <person name="Cao P."/>
            <person name="Chapman S."/>
            <person name="Cusick C."/>
            <person name="Young S."/>
            <person name="Neafsey D."/>
            <person name="Nusbaum C."/>
            <person name="Birren B."/>
        </authorList>
    </citation>
    <scope>NUCLEOTIDE SEQUENCE [LARGE SCALE GENOMIC DNA]</scope>
    <source>
        <strain evidence="2 3">DIV2402</strain>
    </source>
</reference>